<evidence type="ECO:0000256" key="1">
    <source>
        <dbReference type="SAM" id="MobiDB-lite"/>
    </source>
</evidence>
<dbReference type="AlphaFoldDB" id="A0A3D3R1Z8"/>
<evidence type="ECO:0000256" key="2">
    <source>
        <dbReference type="SAM" id="Phobius"/>
    </source>
</evidence>
<evidence type="ECO:0000313" key="4">
    <source>
        <dbReference type="Proteomes" id="UP000263642"/>
    </source>
</evidence>
<proteinExistence type="predicted"/>
<dbReference type="Gene3D" id="3.40.30.10">
    <property type="entry name" value="Glutaredoxin"/>
    <property type="match status" value="1"/>
</dbReference>
<dbReference type="EMBL" id="DQAY01000024">
    <property type="protein sequence ID" value="HCO22248.1"/>
    <property type="molecule type" value="Genomic_DNA"/>
</dbReference>
<comment type="caution">
    <text evidence="3">The sequence shown here is derived from an EMBL/GenBank/DDBJ whole genome shotgun (WGS) entry which is preliminary data.</text>
</comment>
<gene>
    <name evidence="3" type="ORF">DIT97_03995</name>
</gene>
<protein>
    <recommendedName>
        <fullName evidence="5">RedB protein</fullName>
    </recommendedName>
</protein>
<organism evidence="3 4">
    <name type="scientific">Gimesia maris</name>
    <dbReference type="NCBI Taxonomy" id="122"/>
    <lineage>
        <taxon>Bacteria</taxon>
        <taxon>Pseudomonadati</taxon>
        <taxon>Planctomycetota</taxon>
        <taxon>Planctomycetia</taxon>
        <taxon>Planctomycetales</taxon>
        <taxon>Planctomycetaceae</taxon>
        <taxon>Gimesia</taxon>
    </lineage>
</organism>
<name>A0A3D3R1Z8_9PLAN</name>
<accession>A0A3D3R1Z8</accession>
<dbReference type="Proteomes" id="UP000263642">
    <property type="component" value="Unassembled WGS sequence"/>
</dbReference>
<feature type="region of interest" description="Disordered" evidence="1">
    <location>
        <begin position="1"/>
        <end position="20"/>
    </location>
</feature>
<reference evidence="3 4" key="1">
    <citation type="journal article" date="2018" name="Nat. Biotechnol.">
        <title>A standardized bacterial taxonomy based on genome phylogeny substantially revises the tree of life.</title>
        <authorList>
            <person name="Parks D.H."/>
            <person name="Chuvochina M."/>
            <person name="Waite D.W."/>
            <person name="Rinke C."/>
            <person name="Skarshewski A."/>
            <person name="Chaumeil P.A."/>
            <person name="Hugenholtz P."/>
        </authorList>
    </citation>
    <scope>NUCLEOTIDE SEQUENCE [LARGE SCALE GENOMIC DNA]</scope>
    <source>
        <strain evidence="3">UBA9375</strain>
    </source>
</reference>
<sequence>MNFSSNLAPPRQHAGSPFSISEKKKPWSLWISALTLLWLVAVVYGMSTLWQYQSTPGQTALTASDWPSESERTFNSMRPTLVMFAHPRCPCTAASLSELAKIMSLGPERVDARILFFKSSAFPEGWEKTNLWKTASAIPGVTLISDLDGTTASLFHATTSGYTLLYDTQGKLLFHGGITGSRGHAGDNVGRSAIESILLQGSTEQDETFTFGCPLLGERNDDRQGGL</sequence>
<evidence type="ECO:0000313" key="3">
    <source>
        <dbReference type="EMBL" id="HCO22248.1"/>
    </source>
</evidence>
<feature type="transmembrane region" description="Helical" evidence="2">
    <location>
        <begin position="27"/>
        <end position="46"/>
    </location>
</feature>
<dbReference type="InterPro" id="IPR036249">
    <property type="entry name" value="Thioredoxin-like_sf"/>
</dbReference>
<dbReference type="SUPFAM" id="SSF52833">
    <property type="entry name" value="Thioredoxin-like"/>
    <property type="match status" value="1"/>
</dbReference>
<evidence type="ECO:0008006" key="5">
    <source>
        <dbReference type="Google" id="ProtNLM"/>
    </source>
</evidence>
<keyword evidence="2" id="KW-0472">Membrane</keyword>
<keyword evidence="2" id="KW-0812">Transmembrane</keyword>
<keyword evidence="2" id="KW-1133">Transmembrane helix</keyword>